<dbReference type="KEGG" id="pyg:AWM70_19895"/>
<organism evidence="2 3">
    <name type="scientific">Paenibacillus yonginensis</name>
    <dbReference type="NCBI Taxonomy" id="1462996"/>
    <lineage>
        <taxon>Bacteria</taxon>
        <taxon>Bacillati</taxon>
        <taxon>Bacillota</taxon>
        <taxon>Bacilli</taxon>
        <taxon>Bacillales</taxon>
        <taxon>Paenibacillaceae</taxon>
        <taxon>Paenibacillus</taxon>
    </lineage>
</organism>
<proteinExistence type="predicted"/>
<feature type="transmembrane region" description="Helical" evidence="1">
    <location>
        <begin position="22"/>
        <end position="42"/>
    </location>
</feature>
<keyword evidence="1" id="KW-0472">Membrane</keyword>
<protein>
    <recommendedName>
        <fullName evidence="4">DUF1453 domain-containing protein</fullName>
    </recommendedName>
</protein>
<evidence type="ECO:0000256" key="1">
    <source>
        <dbReference type="SAM" id="Phobius"/>
    </source>
</evidence>
<gene>
    <name evidence="2" type="ORF">AWM70_19895</name>
</gene>
<feature type="transmembrane region" description="Helical" evidence="1">
    <location>
        <begin position="63"/>
        <end position="83"/>
    </location>
</feature>
<dbReference type="Proteomes" id="UP000092573">
    <property type="component" value="Chromosome"/>
</dbReference>
<keyword evidence="3" id="KW-1185">Reference proteome</keyword>
<feature type="transmembrane region" description="Helical" evidence="1">
    <location>
        <begin position="95"/>
        <end position="115"/>
    </location>
</feature>
<dbReference type="EMBL" id="CP014167">
    <property type="protein sequence ID" value="ANS76559.1"/>
    <property type="molecule type" value="Genomic_DNA"/>
</dbReference>
<name>A0A1B1N556_9BACL</name>
<reference evidence="2 3" key="1">
    <citation type="submission" date="2016-01" db="EMBL/GenBank/DDBJ databases">
        <title>Complete Genome Sequence of Paenibacillus yonginensis DCY84, a novel Plant Growth-Promoting Bacteria with Elicitation of Induced Systemic Resistance.</title>
        <authorList>
            <person name="Kim Y.J."/>
            <person name="Yang D.C."/>
            <person name="Sukweenadhi J."/>
        </authorList>
    </citation>
    <scope>NUCLEOTIDE SEQUENCE [LARGE SCALE GENOMIC DNA]</scope>
    <source>
        <strain evidence="2 3">DCY84</strain>
    </source>
</reference>
<sequence>MQFFLLPIIAFYEMLRSMPHPLPGQSAAELLVTVLLAAVVGIGQAYTTRLEYRGGELYTKGGFGYFLCWIVLLAYRLLVRWVFEGADGFTHFSEGNWLIFAGIGVAWAVRGLLLYRLHPEIRSALLQGREQTGRS</sequence>
<evidence type="ECO:0000313" key="3">
    <source>
        <dbReference type="Proteomes" id="UP000092573"/>
    </source>
</evidence>
<dbReference type="AlphaFoldDB" id="A0A1B1N556"/>
<dbReference type="RefSeq" id="WP_068699332.1">
    <property type="nucleotide sequence ID" value="NZ_CP014167.1"/>
</dbReference>
<evidence type="ECO:0000313" key="2">
    <source>
        <dbReference type="EMBL" id="ANS76559.1"/>
    </source>
</evidence>
<keyword evidence="1" id="KW-0812">Transmembrane</keyword>
<accession>A0A1B1N556</accession>
<evidence type="ECO:0008006" key="4">
    <source>
        <dbReference type="Google" id="ProtNLM"/>
    </source>
</evidence>
<keyword evidence="1" id="KW-1133">Transmembrane helix</keyword>